<dbReference type="AlphaFoldDB" id="A0A1T2KYS8"/>
<keyword evidence="2" id="KW-1185">Reference proteome</keyword>
<evidence type="ECO:0000313" key="1">
    <source>
        <dbReference type="EMBL" id="OOZ37993.1"/>
    </source>
</evidence>
<protein>
    <submittedName>
        <fullName evidence="1">Uncharacterized protein</fullName>
    </submittedName>
</protein>
<comment type="caution">
    <text evidence="1">The sequence shown here is derived from an EMBL/GenBank/DDBJ whole genome shotgun (WGS) entry which is preliminary data.</text>
</comment>
<sequence length="474" mass="51539">MNQVDLLRRRAVDNPLVSNDQLPSGFIENFNAAKSFYESQEQFNSESDFKSRRVIDTYQKMFERTGDRRWDIGTNPYGLSGRLKDREDFMRQNKAAINQHEDIEDFDTINKAYVDYASDARRVRDQVEERGDSFGASAGSVLGSMVGGIQDPVMATSMLLGAPSAAFAAKSVLSRALAVGSTEAAIGAAVETAIGKRVYDVKTDTLNVPTETAKSEFVNNVVGAAVGGFVIGGAGVAVSHGLSKLFKKKIEDGYRPTREEADALKVVEIEEMTTQSRPSGVDMNSHMKVVDDYMDAVRAGKPFDVDSALSGVRSYSSKYEADLAQLIVNSRVSAEELRFAVMKRAGSKTGLAQSMNKSMKSFAKELESKGGLDDFVASAGVIHAERPVAPEVPKKSKREARVAHKAVKMNAFMNDPSIDPVDRAKIAVADDDVMIPDAIQEVGAEQVKTSSGAKALKDIDAYEKVLNQMKECLV</sequence>
<dbReference type="RefSeq" id="WP_078477533.1">
    <property type="nucleotide sequence ID" value="NZ_MPRK01000240.1"/>
</dbReference>
<proteinExistence type="predicted"/>
<organism evidence="1 2">
    <name type="scientific">Solemya elarraichensis gill symbiont</name>
    <dbReference type="NCBI Taxonomy" id="1918949"/>
    <lineage>
        <taxon>Bacteria</taxon>
        <taxon>Pseudomonadati</taxon>
        <taxon>Pseudomonadota</taxon>
        <taxon>Gammaproteobacteria</taxon>
        <taxon>sulfur-oxidizing symbionts</taxon>
    </lineage>
</organism>
<dbReference type="Proteomes" id="UP000190198">
    <property type="component" value="Unassembled WGS sequence"/>
</dbReference>
<accession>A0A1T2KYS8</accession>
<evidence type="ECO:0000313" key="2">
    <source>
        <dbReference type="Proteomes" id="UP000190198"/>
    </source>
</evidence>
<gene>
    <name evidence="1" type="ORF">BOW52_09695</name>
</gene>
<dbReference type="EMBL" id="MPRK01000240">
    <property type="protein sequence ID" value="OOZ37993.1"/>
    <property type="molecule type" value="Genomic_DNA"/>
</dbReference>
<reference evidence="1 2" key="1">
    <citation type="submission" date="2016-11" db="EMBL/GenBank/DDBJ databases">
        <title>Mixed transmission modes and dynamic genome evolution in an obligate animal-bacterial symbiosis.</title>
        <authorList>
            <person name="Russell S.L."/>
            <person name="Corbett-Detig R.B."/>
            <person name="Cavanaugh C.M."/>
        </authorList>
    </citation>
    <scope>NUCLEOTIDE SEQUENCE [LARGE SCALE GENOMIC DNA]</scope>
    <source>
        <strain evidence="1">Sp-SM6</strain>
    </source>
</reference>
<name>A0A1T2KYS8_9GAMM</name>